<evidence type="ECO:0000313" key="1">
    <source>
        <dbReference type="EMBL" id="CAD7446931.1"/>
    </source>
</evidence>
<protein>
    <submittedName>
        <fullName evidence="1">Uncharacterized protein</fullName>
    </submittedName>
</protein>
<proteinExistence type="predicted"/>
<gene>
    <name evidence="1" type="ORF">TBIB3V08_LOCUS9251</name>
</gene>
<organism evidence="1">
    <name type="scientific">Timema bartmani</name>
    <dbReference type="NCBI Taxonomy" id="61472"/>
    <lineage>
        <taxon>Eukaryota</taxon>
        <taxon>Metazoa</taxon>
        <taxon>Ecdysozoa</taxon>
        <taxon>Arthropoda</taxon>
        <taxon>Hexapoda</taxon>
        <taxon>Insecta</taxon>
        <taxon>Pterygota</taxon>
        <taxon>Neoptera</taxon>
        <taxon>Polyneoptera</taxon>
        <taxon>Phasmatodea</taxon>
        <taxon>Timematodea</taxon>
        <taxon>Timematoidea</taxon>
        <taxon>Timematidae</taxon>
        <taxon>Timema</taxon>
    </lineage>
</organism>
<reference evidence="1" key="1">
    <citation type="submission" date="2020-11" db="EMBL/GenBank/DDBJ databases">
        <authorList>
            <person name="Tran Van P."/>
        </authorList>
    </citation>
    <scope>NUCLEOTIDE SEQUENCE</scope>
</reference>
<sequence>MEQFYTEKRNTVHIRSQSVHFYGLRLHDSNSTDLVYIILLLPSSMCNNISNNEREMAFSQLFSSPKSITLLKGVTWFVHKHCLKLLFQINYTEEKES</sequence>
<name>A0A7R9I4A3_9NEOP</name>
<accession>A0A7R9I4A3</accession>
<dbReference type="EMBL" id="OD568406">
    <property type="protein sequence ID" value="CAD7446931.1"/>
    <property type="molecule type" value="Genomic_DNA"/>
</dbReference>
<dbReference type="AlphaFoldDB" id="A0A7R9I4A3"/>